<feature type="domain" description="N-acetyltransferase" evidence="2">
    <location>
        <begin position="127"/>
        <end position="297"/>
    </location>
</feature>
<evidence type="ECO:0000313" key="3">
    <source>
        <dbReference type="EMBL" id="GBF94339.1"/>
    </source>
</evidence>
<dbReference type="InParanoid" id="A0A2V0P431"/>
<dbReference type="AlphaFoldDB" id="A0A2V0P431"/>
<evidence type="ECO:0000313" key="4">
    <source>
        <dbReference type="Proteomes" id="UP000247498"/>
    </source>
</evidence>
<name>A0A2V0P431_9CHLO</name>
<evidence type="ECO:0000256" key="1">
    <source>
        <dbReference type="SAM" id="MobiDB-lite"/>
    </source>
</evidence>
<dbReference type="InterPro" id="IPR016181">
    <property type="entry name" value="Acyl_CoA_acyltransferase"/>
</dbReference>
<accession>A0A2V0P431</accession>
<dbReference type="PROSITE" id="PS51186">
    <property type="entry name" value="GNAT"/>
    <property type="match status" value="1"/>
</dbReference>
<reference evidence="3 4" key="1">
    <citation type="journal article" date="2018" name="Sci. Rep.">
        <title>Raphidocelis subcapitata (=Pseudokirchneriella subcapitata) provides an insight into genome evolution and environmental adaptations in the Sphaeropleales.</title>
        <authorList>
            <person name="Suzuki S."/>
            <person name="Yamaguchi H."/>
            <person name="Nakajima N."/>
            <person name="Kawachi M."/>
        </authorList>
    </citation>
    <scope>NUCLEOTIDE SEQUENCE [LARGE SCALE GENOMIC DNA]</scope>
    <source>
        <strain evidence="3 4">NIES-35</strain>
    </source>
</reference>
<protein>
    <recommendedName>
        <fullName evidence="2">N-acetyltransferase domain-containing protein</fullName>
    </recommendedName>
</protein>
<dbReference type="EMBL" id="BDRX01000050">
    <property type="protein sequence ID" value="GBF94339.1"/>
    <property type="molecule type" value="Genomic_DNA"/>
</dbReference>
<dbReference type="OrthoDB" id="544465at2759"/>
<dbReference type="GO" id="GO:0016747">
    <property type="term" value="F:acyltransferase activity, transferring groups other than amino-acyl groups"/>
    <property type="evidence" value="ECO:0007669"/>
    <property type="project" value="InterPro"/>
</dbReference>
<dbReference type="InterPro" id="IPR000182">
    <property type="entry name" value="GNAT_dom"/>
</dbReference>
<feature type="region of interest" description="Disordered" evidence="1">
    <location>
        <begin position="137"/>
        <end position="170"/>
    </location>
</feature>
<gene>
    <name evidence="3" type="ORF">Rsub_06961</name>
</gene>
<comment type="caution">
    <text evidence="3">The sequence shown here is derived from an EMBL/GenBank/DDBJ whole genome shotgun (WGS) entry which is preliminary data.</text>
</comment>
<dbReference type="CDD" id="cd04301">
    <property type="entry name" value="NAT_SF"/>
    <property type="match status" value="1"/>
</dbReference>
<sequence length="328" mass="33894">MLRSTAPGRPAPLPPRCARHAAARCRGSLPAPPPPLRATAAAAAAAAGADESEPAGIVYVSELTGAASQLQALMAANDLVSREFYPANPGSRVADALALHAYRVRHAAQNLRLHMSEGARGAHATLLAVAPAAEGAGRRRQRAAGGRAWSGRGSRSSSSSGSSSGGGGDGEGMGLGEAVGVCNVTLRWASNTVAAAAGCHRGAPFAMVTNMTVVPEWRRRGVARQLLSSCNVTATCRLAERPHFVALLCYRGHEPAYNLYSSFGFVPTSWVDPLWKEDAERSRIGKPRRLLMVKSLRASVVPQPPDGMQLQPAAAAAAAAAAARASSG</sequence>
<proteinExistence type="predicted"/>
<dbReference type="Pfam" id="PF13508">
    <property type="entry name" value="Acetyltransf_7"/>
    <property type="match status" value="1"/>
</dbReference>
<keyword evidence="4" id="KW-1185">Reference proteome</keyword>
<dbReference type="Proteomes" id="UP000247498">
    <property type="component" value="Unassembled WGS sequence"/>
</dbReference>
<feature type="compositionally biased region" description="Low complexity" evidence="1">
    <location>
        <begin position="143"/>
        <end position="162"/>
    </location>
</feature>
<evidence type="ECO:0000259" key="2">
    <source>
        <dbReference type="PROSITE" id="PS51186"/>
    </source>
</evidence>
<organism evidence="3 4">
    <name type="scientific">Raphidocelis subcapitata</name>
    <dbReference type="NCBI Taxonomy" id="307507"/>
    <lineage>
        <taxon>Eukaryota</taxon>
        <taxon>Viridiplantae</taxon>
        <taxon>Chlorophyta</taxon>
        <taxon>core chlorophytes</taxon>
        <taxon>Chlorophyceae</taxon>
        <taxon>CS clade</taxon>
        <taxon>Sphaeropleales</taxon>
        <taxon>Selenastraceae</taxon>
        <taxon>Raphidocelis</taxon>
    </lineage>
</organism>
<dbReference type="SUPFAM" id="SSF55729">
    <property type="entry name" value="Acyl-CoA N-acyltransferases (Nat)"/>
    <property type="match status" value="1"/>
</dbReference>
<dbReference type="Gene3D" id="3.40.630.30">
    <property type="match status" value="1"/>
</dbReference>